<dbReference type="EMBL" id="AY714863">
    <property type="protein sequence ID" value="AAU83944.1"/>
    <property type="molecule type" value="Genomic_DNA"/>
</dbReference>
<proteinExistence type="predicted"/>
<dbReference type="InterPro" id="IPR036188">
    <property type="entry name" value="FAD/NAD-bd_sf"/>
</dbReference>
<dbReference type="Pfam" id="PF13450">
    <property type="entry name" value="NAD_binding_8"/>
    <property type="match status" value="1"/>
</dbReference>
<sequence>MTIGIIGAGLTGLTLGRLITDCEILEKDSECGGLCRSITEEGFTFDCCGSHIIFSKDREVLDFMLEKLGANIVKRRRNTKIMYNGIYVKYPFENGLSDLPLTDNFECLMGFIETLTNVNDKPGNFNEWLYYTFGKGMAEKYLVPYNEKIWNYDTSKMGSFWVEGRVPRPPVEDIIKSSLGIATEGYKHQLEFYYPKEGGINALITSLERESRAKIVKKFDVKSIFRENNHWVVSNGIEQRRYEQIIATQPIFDLMHAIADVPPTIYNALHELKYNSLITVMLGLNVENLNDFSWLYIPDGDCLAHRVAFPSNYSEDIAPEGKSAVLAEITYNNGDSIAKLSDEELITRTIEELDKKRIIDKDTVCYSKAKRTKFAYVVYDLSYKKNIEVIMSFLNHIGIYPVGRFAEFKYLNMDACIRNALDFTKGMNE</sequence>
<dbReference type="Gene3D" id="3.50.50.60">
    <property type="entry name" value="FAD/NAD(P)-binding domain"/>
    <property type="match status" value="1"/>
</dbReference>
<dbReference type="SUPFAM" id="SSF51905">
    <property type="entry name" value="FAD/NAD(P)-binding domain"/>
    <property type="match status" value="1"/>
</dbReference>
<dbReference type="PANTHER" id="PTHR21197:SF0">
    <property type="entry name" value="UDP-GALACTOPYRANOSE MUTASE"/>
    <property type="match status" value="1"/>
</dbReference>
<gene>
    <name evidence="1" type="ORF">GZ35A2_19</name>
</gene>
<protein>
    <submittedName>
        <fullName evidence="1">Uncharacterized protein</fullName>
    </submittedName>
</protein>
<dbReference type="GO" id="GO:0008767">
    <property type="term" value="F:UDP-galactopyranose mutase activity"/>
    <property type="evidence" value="ECO:0007669"/>
    <property type="project" value="TreeGrafter"/>
</dbReference>
<name>Q649I3_UNCAG</name>
<dbReference type="GO" id="GO:0050660">
    <property type="term" value="F:flavin adenine dinucleotide binding"/>
    <property type="evidence" value="ECO:0007669"/>
    <property type="project" value="TreeGrafter"/>
</dbReference>
<reference evidence="1" key="2">
    <citation type="submission" date="2004-08" db="EMBL/GenBank/DDBJ databases">
        <authorList>
            <person name="Putnam N."/>
            <person name="Detter J.C."/>
            <person name="Richardson P.M."/>
            <person name="Rokhsar D."/>
        </authorList>
    </citation>
    <scope>NUCLEOTIDE SEQUENCE</scope>
</reference>
<dbReference type="AlphaFoldDB" id="Q649I3"/>
<dbReference type="PANTHER" id="PTHR21197">
    <property type="entry name" value="UDP-GALACTOPYRANOSE MUTASE"/>
    <property type="match status" value="1"/>
</dbReference>
<reference evidence="1" key="1">
    <citation type="journal article" date="2004" name="Science">
        <title>Reverse methanogenesis: testing the hypothesis with environmental genomics.</title>
        <authorList>
            <person name="Hallam S.J."/>
            <person name="Putnam N."/>
            <person name="Preston C.M."/>
            <person name="Detter J.C."/>
            <person name="Rokhsar D."/>
            <person name="Richardson P.M."/>
            <person name="DeLong E.F."/>
        </authorList>
    </citation>
    <scope>NUCLEOTIDE SEQUENCE</scope>
</reference>
<accession>Q649I3</accession>
<dbReference type="GO" id="GO:0005829">
    <property type="term" value="C:cytosol"/>
    <property type="evidence" value="ECO:0007669"/>
    <property type="project" value="TreeGrafter"/>
</dbReference>
<evidence type="ECO:0000313" key="1">
    <source>
        <dbReference type="EMBL" id="AAU83944.1"/>
    </source>
</evidence>
<organism evidence="1">
    <name type="scientific">Uncultured archaeon GZfos26G2</name>
    <dbReference type="NCBI Taxonomy" id="3386331"/>
    <lineage>
        <taxon>Archaea</taxon>
        <taxon>Methanobacteriati</taxon>
        <taxon>Methanobacteriota</taxon>
        <taxon>Stenosarchaea group</taxon>
        <taxon>Methanomicrobia</taxon>
        <taxon>Candidatus Methanophagales</taxon>
        <taxon>Candidatus Methanophagaceae</taxon>
        <taxon>Candidatus Methanophaga</taxon>
    </lineage>
</organism>